<proteinExistence type="predicted"/>
<accession>A0A6J4HJD3</accession>
<evidence type="ECO:0000313" key="1">
    <source>
        <dbReference type="EMBL" id="CAA9224142.1"/>
    </source>
</evidence>
<reference evidence="1" key="1">
    <citation type="submission" date="2020-02" db="EMBL/GenBank/DDBJ databases">
        <authorList>
            <person name="Meier V. D."/>
        </authorList>
    </citation>
    <scope>NUCLEOTIDE SEQUENCE</scope>
    <source>
        <strain evidence="1">AVDCRST_MAG04</strain>
    </source>
</reference>
<name>A0A6J4HJD3_9PROT</name>
<gene>
    <name evidence="1" type="ORF">AVDCRST_MAG04-775</name>
</gene>
<dbReference type="EMBL" id="CADCTL010000059">
    <property type="protein sequence ID" value="CAA9224142.1"/>
    <property type="molecule type" value="Genomic_DNA"/>
</dbReference>
<organism evidence="1">
    <name type="scientific">uncultured Acetobacteraceae bacterium</name>
    <dbReference type="NCBI Taxonomy" id="169975"/>
    <lineage>
        <taxon>Bacteria</taxon>
        <taxon>Pseudomonadati</taxon>
        <taxon>Pseudomonadota</taxon>
        <taxon>Alphaproteobacteria</taxon>
        <taxon>Acetobacterales</taxon>
        <taxon>Acetobacteraceae</taxon>
        <taxon>environmental samples</taxon>
    </lineage>
</organism>
<sequence>MEEVLRPFRFGLCLRRAPPKPLLPIFVLQSSSPHKRERAFRRRREKGGAIFSTDS</sequence>
<protein>
    <submittedName>
        <fullName evidence="1">Uncharacterized protein</fullName>
    </submittedName>
</protein>
<dbReference type="AlphaFoldDB" id="A0A6J4HJD3"/>